<proteinExistence type="inferred from homology"/>
<dbReference type="Gene3D" id="1.50.40.10">
    <property type="entry name" value="Mitochondrial carrier domain"/>
    <property type="match status" value="1"/>
</dbReference>
<dbReference type="InterPro" id="IPR018108">
    <property type="entry name" value="MCP_transmembrane"/>
</dbReference>
<evidence type="ECO:0000256" key="3">
    <source>
        <dbReference type="ARBA" id="ARBA00022448"/>
    </source>
</evidence>
<accession>A0A6B2G6U1</accession>
<evidence type="ECO:0000256" key="8">
    <source>
        <dbReference type="PROSITE-ProRule" id="PRU00282"/>
    </source>
</evidence>
<keyword evidence="7 8" id="KW-0472">Membrane</keyword>
<dbReference type="InterPro" id="IPR023395">
    <property type="entry name" value="MCP_dom_sf"/>
</dbReference>
<dbReference type="AlphaFoldDB" id="A0A6B2G6U1"/>
<protein>
    <submittedName>
        <fullName evidence="10">Mitochondrial 2-oxoglutarate/malate carrier protein (Trinotate prediction)</fullName>
    </submittedName>
</protein>
<dbReference type="PANTHER" id="PTHR45618">
    <property type="entry name" value="MITOCHONDRIAL DICARBOXYLATE CARRIER-RELATED"/>
    <property type="match status" value="1"/>
</dbReference>
<dbReference type="PROSITE" id="PS50920">
    <property type="entry name" value="SOLCAR"/>
    <property type="match status" value="1"/>
</dbReference>
<reference evidence="10" key="1">
    <citation type="submission" date="2018-11" db="EMBL/GenBank/DDBJ databases">
        <title>Myxobolus squamalis genome and transcriptome.</title>
        <authorList>
            <person name="Yahalomi D."/>
            <person name="Atkinson S.D."/>
            <person name="Neuhof M."/>
            <person name="Chang E.S."/>
            <person name="Philippe H."/>
            <person name="Cartwright P."/>
            <person name="Bartholomew J.L."/>
            <person name="Huchon D."/>
        </authorList>
    </citation>
    <scope>NUCLEOTIDE SEQUENCE</scope>
    <source>
        <strain evidence="10">71B08</strain>
        <tissue evidence="10">Whole</tissue>
    </source>
</reference>
<keyword evidence="3 9" id="KW-0813">Transport</keyword>
<dbReference type="SUPFAM" id="SSF103506">
    <property type="entry name" value="Mitochondrial carrier"/>
    <property type="match status" value="1"/>
</dbReference>
<evidence type="ECO:0000256" key="2">
    <source>
        <dbReference type="ARBA" id="ARBA00006375"/>
    </source>
</evidence>
<dbReference type="GO" id="GO:0016020">
    <property type="term" value="C:membrane"/>
    <property type="evidence" value="ECO:0007669"/>
    <property type="project" value="UniProtKB-SubCell"/>
</dbReference>
<feature type="repeat" description="Solcar" evidence="8">
    <location>
        <begin position="14"/>
        <end position="99"/>
    </location>
</feature>
<keyword evidence="4 8" id="KW-0812">Transmembrane</keyword>
<evidence type="ECO:0000256" key="6">
    <source>
        <dbReference type="ARBA" id="ARBA00022989"/>
    </source>
</evidence>
<name>A0A6B2G6U1_MYXSQ</name>
<dbReference type="Pfam" id="PF00153">
    <property type="entry name" value="Mito_carr"/>
    <property type="match status" value="1"/>
</dbReference>
<organism evidence="10">
    <name type="scientific">Myxobolus squamalis</name>
    <name type="common">Myxosporean</name>
    <dbReference type="NCBI Taxonomy" id="59785"/>
    <lineage>
        <taxon>Eukaryota</taxon>
        <taxon>Metazoa</taxon>
        <taxon>Cnidaria</taxon>
        <taxon>Myxozoa</taxon>
        <taxon>Myxosporea</taxon>
        <taxon>Bivalvulida</taxon>
        <taxon>Platysporina</taxon>
        <taxon>Myxobolidae</taxon>
        <taxon>Myxobolus</taxon>
    </lineage>
</organism>
<dbReference type="InterPro" id="IPR050391">
    <property type="entry name" value="Mito_Metabolite_Transporter"/>
</dbReference>
<comment type="subcellular location">
    <subcellularLocation>
        <location evidence="1">Membrane</location>
        <topology evidence="1">Multi-pass membrane protein</topology>
    </subcellularLocation>
</comment>
<keyword evidence="6" id="KW-1133">Transmembrane helix</keyword>
<evidence type="ECO:0000256" key="9">
    <source>
        <dbReference type="RuleBase" id="RU000488"/>
    </source>
</evidence>
<keyword evidence="5" id="KW-0677">Repeat</keyword>
<sequence length="106" mass="11810">MSEAKQKKTISKSSLFLMSAASGMMATCVVQPVDLVKTRMQLSGMLGVAKEHKTFVHAFMNISRKEGIFGLYNGLSAGLFRQFTYTGTRLGVYSILEESYKCTYFN</sequence>
<dbReference type="EMBL" id="GHBR01001997">
    <property type="protein sequence ID" value="NDJ97011.1"/>
    <property type="molecule type" value="Transcribed_RNA"/>
</dbReference>
<evidence type="ECO:0000313" key="10">
    <source>
        <dbReference type="EMBL" id="NDJ97011.1"/>
    </source>
</evidence>
<comment type="similarity">
    <text evidence="2 9">Belongs to the mitochondrial carrier (TC 2.A.29) family.</text>
</comment>
<evidence type="ECO:0000256" key="4">
    <source>
        <dbReference type="ARBA" id="ARBA00022692"/>
    </source>
</evidence>
<evidence type="ECO:0000256" key="7">
    <source>
        <dbReference type="ARBA" id="ARBA00023136"/>
    </source>
</evidence>
<evidence type="ECO:0000256" key="1">
    <source>
        <dbReference type="ARBA" id="ARBA00004141"/>
    </source>
</evidence>
<evidence type="ECO:0000256" key="5">
    <source>
        <dbReference type="ARBA" id="ARBA00022737"/>
    </source>
</evidence>